<reference evidence="2 3" key="1">
    <citation type="journal article" date="2011" name="Stand. Genomic Sci.">
        <title>Complete genome sequence of Deinococcus maricopensis type strain (LB-34).</title>
        <authorList>
            <person name="Pukall R."/>
            <person name="Zeytun A."/>
            <person name="Lucas S."/>
            <person name="Lapidus A."/>
            <person name="Hammon N."/>
            <person name="Deshpande S."/>
            <person name="Nolan M."/>
            <person name="Cheng J.F."/>
            <person name="Pitluck S."/>
            <person name="Liolios K."/>
            <person name="Pagani I."/>
            <person name="Mikhailova N."/>
            <person name="Ivanova N."/>
            <person name="Mavromatis K."/>
            <person name="Pati A."/>
            <person name="Tapia R."/>
            <person name="Han C."/>
            <person name="Goodwin L."/>
            <person name="Chen A."/>
            <person name="Palaniappan K."/>
            <person name="Land M."/>
            <person name="Hauser L."/>
            <person name="Chang Y.J."/>
            <person name="Jeffries C.D."/>
            <person name="Brambilla E.M."/>
            <person name="Rohde M."/>
            <person name="Goker M."/>
            <person name="Detter J.C."/>
            <person name="Woyke T."/>
            <person name="Bristow J."/>
            <person name="Eisen J.A."/>
            <person name="Markowitz V."/>
            <person name="Hugenholtz P."/>
            <person name="Kyrpides N.C."/>
            <person name="Klenk H.P."/>
        </authorList>
    </citation>
    <scope>NUCLEOTIDE SEQUENCE [LARGE SCALE GENOMIC DNA]</scope>
    <source>
        <strain evidence="3">DSM 21211 / LMG 22137 / NRRL B-23946 / LB-34</strain>
    </source>
</reference>
<evidence type="ECO:0000313" key="3">
    <source>
        <dbReference type="Proteomes" id="UP000008635"/>
    </source>
</evidence>
<dbReference type="Proteomes" id="UP000008635">
    <property type="component" value="Chromosome"/>
</dbReference>
<evidence type="ECO:0000313" key="2">
    <source>
        <dbReference type="EMBL" id="ADV66489.1"/>
    </source>
</evidence>
<protein>
    <submittedName>
        <fullName evidence="2">Roadblock/LC7 family protein</fullName>
    </submittedName>
</protein>
<dbReference type="Pfam" id="PF03259">
    <property type="entry name" value="Robl_LC7"/>
    <property type="match status" value="1"/>
</dbReference>
<dbReference type="STRING" id="709986.Deima_0834"/>
<accession>E8U600</accession>
<dbReference type="AlphaFoldDB" id="E8U600"/>
<keyword evidence="3" id="KW-1185">Reference proteome</keyword>
<dbReference type="KEGG" id="dmr:Deima_0834"/>
<name>E8U600_DEIML</name>
<sequence length="116" mass="12275" precursor="true">MQNLLSELVADVSGAWGAAIGGLDGLVVESYANASVDLSLLVAEHAGLMRAVNQAYEVTLSGGASRELFVRGERLSAYLVPIHHDFFLMLALDGGANLGQARLYGAETARKLEETL</sequence>
<feature type="domain" description="Roadblock/LAMTOR2" evidence="1">
    <location>
        <begin position="2"/>
        <end position="92"/>
    </location>
</feature>
<dbReference type="HOGENOM" id="CLU_161433_0_0_0"/>
<dbReference type="InterPro" id="IPR004942">
    <property type="entry name" value="Roadblock/LAMTOR2_dom"/>
</dbReference>
<dbReference type="SUPFAM" id="SSF103196">
    <property type="entry name" value="Roadblock/LC7 domain"/>
    <property type="match status" value="1"/>
</dbReference>
<dbReference type="SMART" id="SM00960">
    <property type="entry name" value="Robl_LC7"/>
    <property type="match status" value="1"/>
</dbReference>
<dbReference type="Gene3D" id="3.30.450.30">
    <property type="entry name" value="Dynein light chain 2a, cytoplasmic"/>
    <property type="match status" value="1"/>
</dbReference>
<dbReference type="EMBL" id="CP002454">
    <property type="protein sequence ID" value="ADV66489.1"/>
    <property type="molecule type" value="Genomic_DNA"/>
</dbReference>
<evidence type="ECO:0000259" key="1">
    <source>
        <dbReference type="SMART" id="SM00960"/>
    </source>
</evidence>
<organism evidence="2 3">
    <name type="scientific">Deinococcus maricopensis (strain DSM 21211 / LMG 22137 / NRRL B-23946 / LB-34)</name>
    <dbReference type="NCBI Taxonomy" id="709986"/>
    <lineage>
        <taxon>Bacteria</taxon>
        <taxon>Thermotogati</taxon>
        <taxon>Deinococcota</taxon>
        <taxon>Deinococci</taxon>
        <taxon>Deinococcales</taxon>
        <taxon>Deinococcaceae</taxon>
        <taxon>Deinococcus</taxon>
    </lineage>
</organism>
<proteinExistence type="predicted"/>
<gene>
    <name evidence="2" type="ordered locus">Deima_0834</name>
</gene>
<dbReference type="eggNOG" id="COG2018">
    <property type="taxonomic scope" value="Bacteria"/>
</dbReference>
<dbReference type="OrthoDB" id="73205at2"/>
<reference evidence="3" key="2">
    <citation type="submission" date="2011-01" db="EMBL/GenBank/DDBJ databases">
        <title>The complete genome of Deinococcus maricopensis DSM 21211.</title>
        <authorList>
            <consortium name="US DOE Joint Genome Institute (JGI-PGF)"/>
            <person name="Lucas S."/>
            <person name="Copeland A."/>
            <person name="Lapidus A."/>
            <person name="Goodwin L."/>
            <person name="Pitluck S."/>
            <person name="Kyrpides N."/>
            <person name="Mavromatis K."/>
            <person name="Pagani I."/>
            <person name="Ivanova N."/>
            <person name="Ovchinnikova G."/>
            <person name="Zeytun A."/>
            <person name="Detter J.C."/>
            <person name="Han C."/>
            <person name="Land M."/>
            <person name="Hauser L."/>
            <person name="Markowitz V."/>
            <person name="Cheng J.-F."/>
            <person name="Hugenholtz P."/>
            <person name="Woyke T."/>
            <person name="Wu D."/>
            <person name="Pukall R."/>
            <person name="Gehrich-Schroeter G."/>
            <person name="Brambilla E."/>
            <person name="Klenk H.-P."/>
            <person name="Eisen J.A."/>
        </authorList>
    </citation>
    <scope>NUCLEOTIDE SEQUENCE [LARGE SCALE GENOMIC DNA]</scope>
    <source>
        <strain evidence="3">DSM 21211 / LMG 22137 / NRRL B-23946 / LB-34</strain>
    </source>
</reference>
<dbReference type="RefSeq" id="WP_013555994.1">
    <property type="nucleotide sequence ID" value="NC_014958.1"/>
</dbReference>